<accession>A0AAC9BI30</accession>
<evidence type="ECO:0000313" key="3">
    <source>
        <dbReference type="Proteomes" id="UP000077927"/>
    </source>
</evidence>
<dbReference type="AlphaFoldDB" id="A0AAC9BI30"/>
<dbReference type="EMBL" id="CP012605">
    <property type="protein sequence ID" value="ANH74608.1"/>
    <property type="molecule type" value="Genomic_DNA"/>
</dbReference>
<dbReference type="KEGG" id="rin:ACS15_2941"/>
<proteinExistence type="predicted"/>
<dbReference type="GeneID" id="34794125"/>
<organism evidence="2 3">
    <name type="scientific">Ralstonia insidiosa</name>
    <dbReference type="NCBI Taxonomy" id="190721"/>
    <lineage>
        <taxon>Bacteria</taxon>
        <taxon>Pseudomonadati</taxon>
        <taxon>Pseudomonadota</taxon>
        <taxon>Betaproteobacteria</taxon>
        <taxon>Burkholderiales</taxon>
        <taxon>Burkholderiaceae</taxon>
        <taxon>Ralstonia</taxon>
    </lineage>
</organism>
<sequence>MNTLFAKTFGGLSRAYYFRHFLFGVIFPAFIFLFASNAGKPLPYQMVLFALISTVLYPYARFVYEGVMNFILGNNVFFVNAIVMLFAKFSTMLICWAFAIFIAPIGLVYLYLRHSRA</sequence>
<feature type="transmembrane region" description="Helical" evidence="1">
    <location>
        <begin position="42"/>
        <end position="60"/>
    </location>
</feature>
<feature type="transmembrane region" description="Helical" evidence="1">
    <location>
        <begin position="16"/>
        <end position="36"/>
    </location>
</feature>
<evidence type="ECO:0000256" key="1">
    <source>
        <dbReference type="SAM" id="Phobius"/>
    </source>
</evidence>
<keyword evidence="1" id="KW-1133">Transmembrane helix</keyword>
<keyword evidence="1" id="KW-0472">Membrane</keyword>
<name>A0AAC9BI30_9RALS</name>
<keyword evidence="1" id="KW-0812">Transmembrane</keyword>
<reference evidence="2 3" key="1">
    <citation type="submission" date="2015-09" db="EMBL/GenBank/DDBJ databases">
        <authorList>
            <person name="Xu Y."/>
            <person name="Nagy A."/>
            <person name="Liu N.T."/>
            <person name="Nou X."/>
        </authorList>
    </citation>
    <scope>NUCLEOTIDE SEQUENCE [LARGE SCALE GENOMIC DNA]</scope>
    <source>
        <strain evidence="2 3">FC1138</strain>
    </source>
</reference>
<evidence type="ECO:0000313" key="2">
    <source>
        <dbReference type="EMBL" id="ANH74608.1"/>
    </source>
</evidence>
<protein>
    <submittedName>
        <fullName evidence="2">Membrane protein</fullName>
    </submittedName>
</protein>
<dbReference type="RefSeq" id="WP_012435745.1">
    <property type="nucleotide sequence ID" value="NZ_CP012605.1"/>
</dbReference>
<feature type="transmembrane region" description="Helical" evidence="1">
    <location>
        <begin position="93"/>
        <end position="112"/>
    </location>
</feature>
<gene>
    <name evidence="2" type="ORF">ACS15_2941</name>
</gene>
<dbReference type="Proteomes" id="UP000077927">
    <property type="component" value="Chromosome 1"/>
</dbReference>
<feature type="transmembrane region" description="Helical" evidence="1">
    <location>
        <begin position="67"/>
        <end position="87"/>
    </location>
</feature>